<accession>A0A0B6RK02</accession>
<proteinExistence type="predicted"/>
<dbReference type="RefSeq" id="WP_042624346.1">
    <property type="nucleotide sequence ID" value="NZ_CP002580.1"/>
</dbReference>
<dbReference type="HOGENOM" id="CLU_893323_0_0_4"/>
<dbReference type="EMBL" id="CP002580">
    <property type="protein sequence ID" value="AJK45657.1"/>
    <property type="molecule type" value="Genomic_DNA"/>
</dbReference>
<organism evidence="1 2">
    <name type="scientific">Burkholderia plantarii</name>
    <dbReference type="NCBI Taxonomy" id="41899"/>
    <lineage>
        <taxon>Bacteria</taxon>
        <taxon>Pseudomonadati</taxon>
        <taxon>Pseudomonadota</taxon>
        <taxon>Betaproteobacteria</taxon>
        <taxon>Burkholderiales</taxon>
        <taxon>Burkholderiaceae</taxon>
        <taxon>Burkholderia</taxon>
    </lineage>
</organism>
<gene>
    <name evidence="1" type="ORF">BGL_1c11350</name>
</gene>
<name>A0A0B6RK02_BURPL</name>
<protein>
    <recommendedName>
        <fullName evidence="3">Transmembrane anti-sigma factor</fullName>
    </recommendedName>
</protein>
<reference evidence="1 2" key="2">
    <citation type="journal article" date="2016" name="Appl. Microbiol. Biotechnol.">
        <title>Mutations improving production and secretion of extracellular lipase by Burkholderia glumae PG1.</title>
        <authorList>
            <person name="Knapp A."/>
            <person name="Voget S."/>
            <person name="Gao R."/>
            <person name="Zaburannyi N."/>
            <person name="Krysciak D."/>
            <person name="Breuer M."/>
            <person name="Hauer B."/>
            <person name="Streit W.R."/>
            <person name="Muller R."/>
            <person name="Daniel R."/>
            <person name="Jaeger K.E."/>
        </authorList>
    </citation>
    <scope>NUCLEOTIDE SEQUENCE [LARGE SCALE GENOMIC DNA]</scope>
    <source>
        <strain evidence="1 2">PG1</strain>
    </source>
</reference>
<evidence type="ECO:0000313" key="2">
    <source>
        <dbReference type="Proteomes" id="UP000031838"/>
    </source>
</evidence>
<reference evidence="2" key="1">
    <citation type="submission" date="2011-03" db="EMBL/GenBank/DDBJ databases">
        <authorList>
            <person name="Voget S."/>
            <person name="Streit W.R."/>
            <person name="Jaeger K.E."/>
            <person name="Daniel R."/>
        </authorList>
    </citation>
    <scope>NUCLEOTIDE SEQUENCE [LARGE SCALE GENOMIC DNA]</scope>
    <source>
        <strain evidence="2">PG1</strain>
    </source>
</reference>
<dbReference type="AlphaFoldDB" id="A0A0B6RK02"/>
<evidence type="ECO:0008006" key="3">
    <source>
        <dbReference type="Google" id="ProtNLM"/>
    </source>
</evidence>
<evidence type="ECO:0000313" key="1">
    <source>
        <dbReference type="EMBL" id="AJK45657.1"/>
    </source>
</evidence>
<keyword evidence="2" id="KW-1185">Reference proteome</keyword>
<dbReference type="KEGG" id="bgp:BGL_1c11350"/>
<sequence>MKPDDIQLLAYVNGELPARERDTVEQAMRRLPDVAGQVALLRASDLPYREAFAAQRLPPLPAGLARGIERLAQHHAARMPRVTVAAGANDPVVDPIDPAVASSGTARRRVAPAWLAAAFVAGAFIWGGIARLVPDGFAGLGGADGLLADAPATRGWIAAAAGYQQLYSHDTLASVSVDPHLTASTLGEIRRLDGLALTIPDLRAAGLAFKRLQRLRFQDRPLAQIVYLPEHGAPVALCVMRENRPDEAVAEHTVEHMDVVTWRSAGLRYALIGRPGDADLALLARRIADADGEPLFSSLGTAPAADASANGTAPPAG</sequence>
<dbReference type="Proteomes" id="UP000031838">
    <property type="component" value="Chromosome 1"/>
</dbReference>